<feature type="domain" description="DUF1648" evidence="2">
    <location>
        <begin position="27"/>
        <end position="70"/>
    </location>
</feature>
<dbReference type="RefSeq" id="WP_003352927.1">
    <property type="nucleotide sequence ID" value="NZ_JH414742.1"/>
</dbReference>
<dbReference type="PATRIC" id="fig|665952.3.peg.651"/>
<dbReference type="EMBL" id="ACWF01000028">
    <property type="protein sequence ID" value="EHL79137.1"/>
    <property type="molecule type" value="Genomic_DNA"/>
</dbReference>
<evidence type="ECO:0000256" key="1">
    <source>
        <dbReference type="SAM" id="Phobius"/>
    </source>
</evidence>
<evidence type="ECO:0000313" key="4">
    <source>
        <dbReference type="Proteomes" id="UP000011747"/>
    </source>
</evidence>
<evidence type="ECO:0000313" key="3">
    <source>
        <dbReference type="EMBL" id="EHL79137.1"/>
    </source>
</evidence>
<dbReference type="InterPro" id="IPR012867">
    <property type="entry name" value="DUF1648"/>
</dbReference>
<dbReference type="HOGENOM" id="CLU_120972_0_0_9"/>
<protein>
    <recommendedName>
        <fullName evidence="2">DUF1648 domain-containing protein</fullName>
    </recommendedName>
</protein>
<keyword evidence="1" id="KW-0812">Transmembrane</keyword>
<keyword evidence="1" id="KW-0472">Membrane</keyword>
<name>G9QI71_9BACI</name>
<comment type="caution">
    <text evidence="3">The sequence shown here is derived from an EMBL/GenBank/DDBJ whole genome shotgun (WGS) entry which is preliminary data.</text>
</comment>
<organism evidence="3 4">
    <name type="scientific">Bacillus smithii 7_3_47FAA</name>
    <dbReference type="NCBI Taxonomy" id="665952"/>
    <lineage>
        <taxon>Bacteria</taxon>
        <taxon>Bacillati</taxon>
        <taxon>Bacillota</taxon>
        <taxon>Bacilli</taxon>
        <taxon>Bacillales</taxon>
        <taxon>Bacillaceae</taxon>
        <taxon>Bacillus</taxon>
    </lineage>
</organism>
<accession>G9QI71</accession>
<feature type="transmembrane region" description="Helical" evidence="1">
    <location>
        <begin position="20"/>
        <end position="39"/>
    </location>
</feature>
<dbReference type="Pfam" id="PF07853">
    <property type="entry name" value="DUF1648"/>
    <property type="match status" value="1"/>
</dbReference>
<keyword evidence="4" id="KW-1185">Reference proteome</keyword>
<evidence type="ECO:0000259" key="2">
    <source>
        <dbReference type="Pfam" id="PF07853"/>
    </source>
</evidence>
<sequence>MEIRKRPALKLKKKPLENVLNIISLLVYIGSVIHLFMHWSSLPNRVPIHYNLVGEIDKWGSKEAIFFLPITGAVLWMGLTIPEKFPHLYNYLVVLTEENIKRQYKNASTMINVVKNEILLYIAYCSWKDVNIAYGRDVVLETWDLPIFLIILFGSIGFFIIRSFRLQ</sequence>
<feature type="transmembrane region" description="Helical" evidence="1">
    <location>
        <begin position="145"/>
        <end position="164"/>
    </location>
</feature>
<proteinExistence type="predicted"/>
<dbReference type="Proteomes" id="UP000011747">
    <property type="component" value="Unassembled WGS sequence"/>
</dbReference>
<gene>
    <name evidence="3" type="ORF">HMPREF1015_01435</name>
</gene>
<reference evidence="3 4" key="1">
    <citation type="submission" date="2011-09" db="EMBL/GenBank/DDBJ databases">
        <title>The Genome Sequence of Bacillus smithii 7_3_47FAA.</title>
        <authorList>
            <consortium name="The Broad Institute Genome Sequencing Platform"/>
            <person name="Earl A."/>
            <person name="Ward D."/>
            <person name="Feldgarden M."/>
            <person name="Gevers D."/>
            <person name="Daigneault M."/>
            <person name="Strauss J."/>
            <person name="Allen-Vercoe E."/>
            <person name="Young S.K."/>
            <person name="Zeng Q."/>
            <person name="Gargeya S."/>
            <person name="Fitzgerald M."/>
            <person name="Haas B."/>
            <person name="Abouelleil A."/>
            <person name="Alvarado L."/>
            <person name="Arachchi H.M."/>
            <person name="Berlin A."/>
            <person name="Brown A."/>
            <person name="Chapman S.B."/>
            <person name="Chen Z."/>
            <person name="Dunbar C."/>
            <person name="Freedman E."/>
            <person name="Gearin G."/>
            <person name="Goldberg J."/>
            <person name="Griggs A."/>
            <person name="Gujja S."/>
            <person name="Heiman D."/>
            <person name="Howarth C."/>
            <person name="Larson L."/>
            <person name="Lui A."/>
            <person name="MacDonald P.J.P."/>
            <person name="Montmayeur A."/>
            <person name="Murphy C."/>
            <person name="Neiman D."/>
            <person name="Pearson M."/>
            <person name="Priest M."/>
            <person name="Roberts A."/>
            <person name="Saif S."/>
            <person name="Shea T."/>
            <person name="Shenoy N."/>
            <person name="Sisk P."/>
            <person name="Stolte C."/>
            <person name="Sykes S."/>
            <person name="Wortman J."/>
            <person name="Nusbaum C."/>
            <person name="Birren B."/>
        </authorList>
    </citation>
    <scope>NUCLEOTIDE SEQUENCE [LARGE SCALE GENOMIC DNA]</scope>
    <source>
        <strain evidence="3 4">7_3_47FAA</strain>
    </source>
</reference>
<keyword evidence="1" id="KW-1133">Transmembrane helix</keyword>
<dbReference type="AlphaFoldDB" id="G9QI71"/>